<dbReference type="KEGG" id="dwd:DSCW_53530"/>
<keyword evidence="3" id="KW-1185">Reference proteome</keyword>
<sequence length="162" mass="19015">MSRHFTWFGPPLFIKRDNGGNLNHWAVNDLLEENMVIPINSPFNTPSYNGAIEHSQGELKGWLRKWEDTATSKRELALQVDNAAHALNHRPRRSLSGRNACRSYFCADRLRYTRRQRKEVYNWIRDLAVDISARSGKNEICPTAWRVSARKWMEKHRLIIIQ</sequence>
<accession>A0A5K7Z7Y8</accession>
<dbReference type="SUPFAM" id="SSF53098">
    <property type="entry name" value="Ribonuclease H-like"/>
    <property type="match status" value="1"/>
</dbReference>
<evidence type="ECO:0000313" key="3">
    <source>
        <dbReference type="Proteomes" id="UP000427769"/>
    </source>
</evidence>
<protein>
    <recommendedName>
        <fullName evidence="1">Integrase catalytic domain-containing protein</fullName>
    </recommendedName>
</protein>
<dbReference type="AlphaFoldDB" id="A0A5K7Z7Y8"/>
<evidence type="ECO:0000313" key="2">
    <source>
        <dbReference type="EMBL" id="BBO77936.1"/>
    </source>
</evidence>
<dbReference type="GO" id="GO:0015074">
    <property type="term" value="P:DNA integration"/>
    <property type="evidence" value="ECO:0007669"/>
    <property type="project" value="InterPro"/>
</dbReference>
<reference evidence="2 3" key="1">
    <citation type="submission" date="2019-11" db="EMBL/GenBank/DDBJ databases">
        <title>Comparative genomics of hydrocarbon-degrading Desulfosarcina strains.</title>
        <authorList>
            <person name="Watanabe M."/>
            <person name="Kojima H."/>
            <person name="Fukui M."/>
        </authorList>
    </citation>
    <scope>NUCLEOTIDE SEQUENCE [LARGE SCALE GENOMIC DNA]</scope>
    <source>
        <strain evidence="2 3">PP31</strain>
    </source>
</reference>
<dbReference type="InterPro" id="IPR012337">
    <property type="entry name" value="RNaseH-like_sf"/>
</dbReference>
<dbReference type="Gene3D" id="3.30.420.10">
    <property type="entry name" value="Ribonuclease H-like superfamily/Ribonuclease H"/>
    <property type="match status" value="1"/>
</dbReference>
<evidence type="ECO:0000259" key="1">
    <source>
        <dbReference type="PROSITE" id="PS50994"/>
    </source>
</evidence>
<gene>
    <name evidence="2" type="ORF">DSCW_53530</name>
</gene>
<dbReference type="PROSITE" id="PS50994">
    <property type="entry name" value="INTEGRASE"/>
    <property type="match status" value="1"/>
</dbReference>
<dbReference type="EMBL" id="AP021875">
    <property type="protein sequence ID" value="BBO77936.1"/>
    <property type="molecule type" value="Genomic_DNA"/>
</dbReference>
<organism evidence="2 3">
    <name type="scientific">Desulfosarcina widdelii</name>
    <dbReference type="NCBI Taxonomy" id="947919"/>
    <lineage>
        <taxon>Bacteria</taxon>
        <taxon>Pseudomonadati</taxon>
        <taxon>Thermodesulfobacteriota</taxon>
        <taxon>Desulfobacteria</taxon>
        <taxon>Desulfobacterales</taxon>
        <taxon>Desulfosarcinaceae</taxon>
        <taxon>Desulfosarcina</taxon>
    </lineage>
</organism>
<dbReference type="Proteomes" id="UP000427769">
    <property type="component" value="Chromosome"/>
</dbReference>
<dbReference type="InterPro" id="IPR001584">
    <property type="entry name" value="Integrase_cat-core"/>
</dbReference>
<feature type="domain" description="Integrase catalytic" evidence="1">
    <location>
        <begin position="1"/>
        <end position="108"/>
    </location>
</feature>
<dbReference type="GO" id="GO:0003676">
    <property type="term" value="F:nucleic acid binding"/>
    <property type="evidence" value="ECO:0007669"/>
    <property type="project" value="InterPro"/>
</dbReference>
<proteinExistence type="predicted"/>
<dbReference type="InterPro" id="IPR036397">
    <property type="entry name" value="RNaseH_sf"/>
</dbReference>
<name>A0A5K7Z7Y8_9BACT</name>